<keyword evidence="2" id="KW-0479">Metal-binding</keyword>
<keyword evidence="3" id="KW-0378">Hydrolase</keyword>
<dbReference type="Pfam" id="PF00884">
    <property type="entry name" value="Sulfatase"/>
    <property type="match status" value="1"/>
</dbReference>
<dbReference type="GO" id="GO:0046872">
    <property type="term" value="F:metal ion binding"/>
    <property type="evidence" value="ECO:0007669"/>
    <property type="project" value="UniProtKB-KW"/>
</dbReference>
<protein>
    <recommendedName>
        <fullName evidence="5">Sulfatase N-terminal domain-containing protein</fullName>
    </recommendedName>
</protein>
<dbReference type="InterPro" id="IPR017850">
    <property type="entry name" value="Alkaline_phosphatase_core_sf"/>
</dbReference>
<dbReference type="GO" id="GO:0004065">
    <property type="term" value="F:arylsulfatase activity"/>
    <property type="evidence" value="ECO:0007669"/>
    <property type="project" value="TreeGrafter"/>
</dbReference>
<dbReference type="CDD" id="cd16027">
    <property type="entry name" value="SGSH"/>
    <property type="match status" value="1"/>
</dbReference>
<accession>A0A2A5WSU9</accession>
<evidence type="ECO:0000259" key="5">
    <source>
        <dbReference type="Pfam" id="PF00884"/>
    </source>
</evidence>
<reference evidence="6 7" key="1">
    <citation type="submission" date="2017-08" db="EMBL/GenBank/DDBJ databases">
        <title>Fine stratification of microbial communities through a metagenomic profile of the photic zone.</title>
        <authorList>
            <person name="Haro-Moreno J.M."/>
            <person name="Lopez-Perez M."/>
            <person name="De La Torre J."/>
            <person name="Picazo A."/>
            <person name="Camacho A."/>
            <person name="Rodriguez-Valera F."/>
        </authorList>
    </citation>
    <scope>NUCLEOTIDE SEQUENCE [LARGE SCALE GENOMIC DNA]</scope>
    <source>
        <strain evidence="6">MED-G24</strain>
    </source>
</reference>
<dbReference type="SUPFAM" id="SSF53649">
    <property type="entry name" value="Alkaline phosphatase-like"/>
    <property type="match status" value="1"/>
</dbReference>
<dbReference type="PROSITE" id="PS00523">
    <property type="entry name" value="SULFATASE_1"/>
    <property type="match status" value="1"/>
</dbReference>
<dbReference type="PANTHER" id="PTHR42693">
    <property type="entry name" value="ARYLSULFATASE FAMILY MEMBER"/>
    <property type="match status" value="1"/>
</dbReference>
<evidence type="ECO:0000256" key="1">
    <source>
        <dbReference type="ARBA" id="ARBA00008779"/>
    </source>
</evidence>
<organism evidence="6 7">
    <name type="scientific">OM182 bacterium MED-G24</name>
    <dbReference type="NCBI Taxonomy" id="1986255"/>
    <lineage>
        <taxon>Bacteria</taxon>
        <taxon>Pseudomonadati</taxon>
        <taxon>Pseudomonadota</taxon>
        <taxon>Gammaproteobacteria</taxon>
        <taxon>OMG group</taxon>
        <taxon>OM182 clade</taxon>
    </lineage>
</organism>
<dbReference type="Proteomes" id="UP000219327">
    <property type="component" value="Unassembled WGS sequence"/>
</dbReference>
<evidence type="ECO:0000256" key="4">
    <source>
        <dbReference type="ARBA" id="ARBA00022837"/>
    </source>
</evidence>
<evidence type="ECO:0000313" key="6">
    <source>
        <dbReference type="EMBL" id="PDH39640.1"/>
    </source>
</evidence>
<gene>
    <name evidence="6" type="ORF">CNE99_05145</name>
</gene>
<keyword evidence="4" id="KW-0106">Calcium</keyword>
<evidence type="ECO:0000256" key="2">
    <source>
        <dbReference type="ARBA" id="ARBA00022723"/>
    </source>
</evidence>
<comment type="caution">
    <text evidence="6">The sequence shown here is derived from an EMBL/GenBank/DDBJ whole genome shotgun (WGS) entry which is preliminary data.</text>
</comment>
<dbReference type="InterPro" id="IPR000917">
    <property type="entry name" value="Sulfatase_N"/>
</dbReference>
<dbReference type="EMBL" id="NTKD01000021">
    <property type="protein sequence ID" value="PDH39640.1"/>
    <property type="molecule type" value="Genomic_DNA"/>
</dbReference>
<evidence type="ECO:0000256" key="3">
    <source>
        <dbReference type="ARBA" id="ARBA00022801"/>
    </source>
</evidence>
<evidence type="ECO:0000313" key="7">
    <source>
        <dbReference type="Proteomes" id="UP000219327"/>
    </source>
</evidence>
<dbReference type="Gene3D" id="3.40.720.10">
    <property type="entry name" value="Alkaline Phosphatase, subunit A"/>
    <property type="match status" value="1"/>
</dbReference>
<dbReference type="InterPro" id="IPR024607">
    <property type="entry name" value="Sulfatase_CS"/>
</dbReference>
<dbReference type="AlphaFoldDB" id="A0A2A5WSU9"/>
<sequence>MEQPNILWIYIEDQDPRYGCYGEPLVDTPHIDALAQSGIVFERAYSPAPVCSPSRSAVITGSYAIRNGTHVQRSSRFPGEEIYLPEGQKTIPELFRDAGYFTFNRGKDDYNFANDRSALYSTGNDPKTPDGKVNGGVGLQSGSGRFEDCPDDMPFFAQIQTNGGKDGYSADQARRVLQELGVDDPQLVDSDDVVVPPQYPDIPEMRDMVADQLSTMLISDILVRDMLQEVRDMGRWNNTVIFLVSDHGALFPRAKQMCYEEGLHVPLIIAAPGMPSLREKIEPGTRRREPVATLDIGATSLLLASIDVPDYMDTRDLLSGSQREHVLSARDRCEWVVDRTRSVMDERYHYIRNYMTDRPVYQTNFRFRWPAVIQSEAMYAKGELTEAQAAPYGPRPAEELYDLETDPHELVNLADQPDHQPVLYEMRGLLDIWIDDTDDRGQYPETKEALIATKRLFGKFCVDPLFDGLEV</sequence>
<dbReference type="PANTHER" id="PTHR42693:SF53">
    <property type="entry name" value="ENDO-4-O-SULFATASE"/>
    <property type="match status" value="1"/>
</dbReference>
<proteinExistence type="inferred from homology"/>
<dbReference type="InterPro" id="IPR050738">
    <property type="entry name" value="Sulfatase"/>
</dbReference>
<comment type="similarity">
    <text evidence="1">Belongs to the sulfatase family.</text>
</comment>
<feature type="domain" description="Sulfatase N-terminal" evidence="5">
    <location>
        <begin position="4"/>
        <end position="304"/>
    </location>
</feature>
<name>A0A2A5WSU9_9GAMM</name>